<keyword evidence="1" id="KW-0472">Membrane</keyword>
<feature type="transmembrane region" description="Helical" evidence="1">
    <location>
        <begin position="26"/>
        <end position="47"/>
    </location>
</feature>
<dbReference type="Proteomes" id="UP000461730">
    <property type="component" value="Unassembled WGS sequence"/>
</dbReference>
<evidence type="ECO:0000313" key="2">
    <source>
        <dbReference type="EMBL" id="MVT12511.1"/>
    </source>
</evidence>
<feature type="transmembrane region" description="Helical" evidence="1">
    <location>
        <begin position="68"/>
        <end position="89"/>
    </location>
</feature>
<keyword evidence="3" id="KW-1185">Reference proteome</keyword>
<organism evidence="2 3">
    <name type="scientific">Chitinophaga tropicalis</name>
    <dbReference type="NCBI Taxonomy" id="2683588"/>
    <lineage>
        <taxon>Bacteria</taxon>
        <taxon>Pseudomonadati</taxon>
        <taxon>Bacteroidota</taxon>
        <taxon>Chitinophagia</taxon>
        <taxon>Chitinophagales</taxon>
        <taxon>Chitinophagaceae</taxon>
        <taxon>Chitinophaga</taxon>
    </lineage>
</organism>
<proteinExistence type="predicted"/>
<evidence type="ECO:0008006" key="4">
    <source>
        <dbReference type="Google" id="ProtNLM"/>
    </source>
</evidence>
<reference evidence="2 3" key="1">
    <citation type="submission" date="2019-12" db="EMBL/GenBank/DDBJ databases">
        <title>Chitinophaga sp. strain ysch24 (GDMCC 1.1355), whole genome shotgun sequence.</title>
        <authorList>
            <person name="Zhang X."/>
        </authorList>
    </citation>
    <scope>NUCLEOTIDE SEQUENCE [LARGE SCALE GENOMIC DNA]</scope>
    <source>
        <strain evidence="3">ysch24</strain>
    </source>
</reference>
<feature type="transmembrane region" description="Helical" evidence="1">
    <location>
        <begin position="169"/>
        <end position="189"/>
    </location>
</feature>
<comment type="caution">
    <text evidence="2">The sequence shown here is derived from an EMBL/GenBank/DDBJ whole genome shotgun (WGS) entry which is preliminary data.</text>
</comment>
<dbReference type="RefSeq" id="WP_157309927.1">
    <property type="nucleotide sequence ID" value="NZ_WRXN01000028.1"/>
</dbReference>
<feature type="transmembrane region" description="Helical" evidence="1">
    <location>
        <begin position="140"/>
        <end position="157"/>
    </location>
</feature>
<protein>
    <recommendedName>
        <fullName evidence="4">Transmembrane protein</fullName>
    </recommendedName>
</protein>
<evidence type="ECO:0000313" key="3">
    <source>
        <dbReference type="Proteomes" id="UP000461730"/>
    </source>
</evidence>
<keyword evidence="1" id="KW-0812">Transmembrane</keyword>
<evidence type="ECO:0000256" key="1">
    <source>
        <dbReference type="SAM" id="Phobius"/>
    </source>
</evidence>
<dbReference type="EMBL" id="WRXN01000028">
    <property type="protein sequence ID" value="MVT12511.1"/>
    <property type="molecule type" value="Genomic_DNA"/>
</dbReference>
<accession>A0A7K1UDQ5</accession>
<name>A0A7K1UDQ5_9BACT</name>
<gene>
    <name evidence="2" type="ORF">GO493_29940</name>
</gene>
<dbReference type="AlphaFoldDB" id="A0A7K1UDQ5"/>
<sequence>MPDIPITQFGIENIERSYLAVKTTTLMITTQSVATGIGLILVFIRFFREYKQNTKDREGFDAKGIFDMLWQYLFTLAVIVAAPFVIYALEYLLGDLQRNAISALGGEPKTATGTLLAEIEEMEKRYPTGPSIMFDSMPDIFAYFYIIYLKPPLALFIRYLYALFISGRYLYLLLLELAFPIAYVCLLNEDTAKYFYSWVSNMIVCYLMIPAFLVANALADAAVITLFDDPYTFIGIISQFALKLYLLKKAGEFVFKLI</sequence>
<feature type="transmembrane region" description="Helical" evidence="1">
    <location>
        <begin position="195"/>
        <end position="219"/>
    </location>
</feature>
<keyword evidence="1" id="KW-1133">Transmembrane helix</keyword>